<reference evidence="3 4" key="1">
    <citation type="submission" date="2023-10" db="EMBL/GenBank/DDBJ databases">
        <title>Complete Genome Sequence of Limnobacter thiooxidans CS-K2T, Isolated from freshwater lake sediments in Bavaria, Germany.</title>
        <authorList>
            <person name="Naruki M."/>
            <person name="Watanabe A."/>
            <person name="Warashina T."/>
            <person name="Morita T."/>
            <person name="Arakawa K."/>
        </authorList>
    </citation>
    <scope>NUCLEOTIDE SEQUENCE [LARGE SCALE GENOMIC DNA]</scope>
    <source>
        <strain evidence="3 4">CS-K2</strain>
    </source>
</reference>
<dbReference type="Pfam" id="PF03413">
    <property type="entry name" value="PepSY"/>
    <property type="match status" value="1"/>
</dbReference>
<dbReference type="RefSeq" id="WP_130557160.1">
    <property type="nucleotide sequence ID" value="NZ_AP028947.1"/>
</dbReference>
<gene>
    <name evidence="3" type="ORF">RGQ30_00980</name>
</gene>
<keyword evidence="1" id="KW-0732">Signal</keyword>
<dbReference type="InterPro" id="IPR025711">
    <property type="entry name" value="PepSY"/>
</dbReference>
<protein>
    <recommendedName>
        <fullName evidence="2">PepSY domain-containing protein</fullName>
    </recommendedName>
</protein>
<keyword evidence="4" id="KW-1185">Reference proteome</keyword>
<dbReference type="Proteomes" id="UP001329151">
    <property type="component" value="Chromosome"/>
</dbReference>
<evidence type="ECO:0000313" key="3">
    <source>
        <dbReference type="EMBL" id="BET24597.1"/>
    </source>
</evidence>
<evidence type="ECO:0000259" key="2">
    <source>
        <dbReference type="Pfam" id="PF03413"/>
    </source>
</evidence>
<name>A0AA86MH18_9BURK</name>
<sequence length="109" mass="12159">MKNTWIKTLSALAIAAAIPFAAHADSDHRSNGQRDAEIVKTFGLISAEQAREIALKEFPGVVTELELDDRDYGKGWKWEVEVVNTDGKEVEVDLDAKTGKVLKVDKDWF</sequence>
<proteinExistence type="predicted"/>
<evidence type="ECO:0000256" key="1">
    <source>
        <dbReference type="SAM" id="SignalP"/>
    </source>
</evidence>
<accession>A0AA86MH18</accession>
<feature type="signal peptide" evidence="1">
    <location>
        <begin position="1"/>
        <end position="24"/>
    </location>
</feature>
<feature type="chain" id="PRO_5041704044" description="PepSY domain-containing protein" evidence="1">
    <location>
        <begin position="25"/>
        <end position="109"/>
    </location>
</feature>
<evidence type="ECO:0000313" key="4">
    <source>
        <dbReference type="Proteomes" id="UP001329151"/>
    </source>
</evidence>
<feature type="domain" description="PepSY" evidence="2">
    <location>
        <begin position="45"/>
        <end position="104"/>
    </location>
</feature>
<dbReference type="EMBL" id="AP028947">
    <property type="protein sequence ID" value="BET24597.1"/>
    <property type="molecule type" value="Genomic_DNA"/>
</dbReference>
<dbReference type="Gene3D" id="3.10.450.40">
    <property type="match status" value="1"/>
</dbReference>
<organism evidence="3 4">
    <name type="scientific">Limnobacter thiooxidans</name>
    <dbReference type="NCBI Taxonomy" id="131080"/>
    <lineage>
        <taxon>Bacteria</taxon>
        <taxon>Pseudomonadati</taxon>
        <taxon>Pseudomonadota</taxon>
        <taxon>Betaproteobacteria</taxon>
        <taxon>Burkholderiales</taxon>
        <taxon>Burkholderiaceae</taxon>
        <taxon>Limnobacter</taxon>
    </lineage>
</organism>
<dbReference type="KEGG" id="lto:RGQ30_00980"/>
<dbReference type="AlphaFoldDB" id="A0AA86MH18"/>